<evidence type="ECO:0000256" key="1">
    <source>
        <dbReference type="SAM" id="SignalP"/>
    </source>
</evidence>
<name>D6Z8S4_SEGRD</name>
<dbReference type="Proteomes" id="UP000002247">
    <property type="component" value="Chromosome"/>
</dbReference>
<dbReference type="KEGG" id="srt:Srot_1894"/>
<feature type="signal peptide" evidence="1">
    <location>
        <begin position="1"/>
        <end position="24"/>
    </location>
</feature>
<dbReference type="HOGENOM" id="CLU_1617875_0_0_11"/>
<dbReference type="EMBL" id="CP001958">
    <property type="protein sequence ID" value="ADG98354.1"/>
    <property type="molecule type" value="Genomic_DNA"/>
</dbReference>
<reference evidence="2 3" key="1">
    <citation type="journal article" date="2010" name="Stand. Genomic Sci.">
        <title>Complete genome sequence of Segniliparus rotundus type strain (CDC 1076).</title>
        <authorList>
            <person name="Sikorski J."/>
            <person name="Lapidus A."/>
            <person name="Copeland A."/>
            <person name="Misra M."/>
            <person name="Glavina Del Rio T."/>
            <person name="Nolan M."/>
            <person name="Lucas S."/>
            <person name="Chen F."/>
            <person name="Tice H."/>
            <person name="Cheng J.F."/>
            <person name="Jando M."/>
            <person name="Schneider S."/>
            <person name="Bruce D."/>
            <person name="Goodwin L."/>
            <person name="Pitluck S."/>
            <person name="Liolios K."/>
            <person name="Mikhailova N."/>
            <person name="Pati A."/>
            <person name="Ivanova N."/>
            <person name="Mavromatis K."/>
            <person name="Chen A."/>
            <person name="Palaniappan K."/>
            <person name="Chertkov O."/>
            <person name="Land M."/>
            <person name="Hauser L."/>
            <person name="Chang Y.J."/>
            <person name="Jeffries C.D."/>
            <person name="Brettin T."/>
            <person name="Detter J.C."/>
            <person name="Han C."/>
            <person name="Rohde M."/>
            <person name="Goker M."/>
            <person name="Bristow J."/>
            <person name="Eisen J.A."/>
            <person name="Markowitz V."/>
            <person name="Hugenholtz P."/>
            <person name="Kyrpides N.C."/>
            <person name="Klenk H.P."/>
        </authorList>
    </citation>
    <scope>NUCLEOTIDE SEQUENCE [LARGE SCALE GENOMIC DNA]</scope>
    <source>
        <strain evidence="3">ATCC BAA-972 / CDC 1076 / CIP 108378 / DSM 44985 / JCM 13578</strain>
    </source>
</reference>
<sequence>MRTLPKALIAAAAVFAAAQQIALAKPAAPDFGQYAQESADDYTLCSGADHGPKHCVVAFKSSDDTSGYLCYMIPSTTSARCVNITGPTVEGRVQSTGSSQVSNSSAERDGTAEAVQELQPLHKLVIEGSPENHLACGAGEDGSVACQNATGHGFVLSHDSARTW</sequence>
<protein>
    <submittedName>
        <fullName evidence="2">Uncharacterized protein</fullName>
    </submittedName>
</protein>
<dbReference type="STRING" id="640132.Srot_1894"/>
<organism evidence="2 3">
    <name type="scientific">Segniliparus rotundus (strain ATCC BAA-972 / CDC 1076 / CIP 108378 / DSM 44985 / JCM 13578)</name>
    <dbReference type="NCBI Taxonomy" id="640132"/>
    <lineage>
        <taxon>Bacteria</taxon>
        <taxon>Bacillati</taxon>
        <taxon>Actinomycetota</taxon>
        <taxon>Actinomycetes</taxon>
        <taxon>Mycobacteriales</taxon>
        <taxon>Segniliparaceae</taxon>
        <taxon>Segniliparus</taxon>
    </lineage>
</organism>
<evidence type="ECO:0000313" key="2">
    <source>
        <dbReference type="EMBL" id="ADG98354.1"/>
    </source>
</evidence>
<keyword evidence="3" id="KW-1185">Reference proteome</keyword>
<keyword evidence="1" id="KW-0732">Signal</keyword>
<dbReference type="RefSeq" id="WP_013138807.1">
    <property type="nucleotide sequence ID" value="NC_014168.1"/>
</dbReference>
<gene>
    <name evidence="2" type="ordered locus">Srot_1894</name>
</gene>
<dbReference type="AlphaFoldDB" id="D6Z8S4"/>
<evidence type="ECO:0000313" key="3">
    <source>
        <dbReference type="Proteomes" id="UP000002247"/>
    </source>
</evidence>
<dbReference type="OrthoDB" id="4557676at2"/>
<accession>D6Z8S4</accession>
<feature type="chain" id="PRO_5003091428" evidence="1">
    <location>
        <begin position="25"/>
        <end position="164"/>
    </location>
</feature>
<proteinExistence type="predicted"/>